<dbReference type="AlphaFoldDB" id="A0A4R2RE22"/>
<organism evidence="1 2">
    <name type="scientific">Heliophilum fasciatum</name>
    <dbReference type="NCBI Taxonomy" id="35700"/>
    <lineage>
        <taxon>Bacteria</taxon>
        <taxon>Bacillati</taxon>
        <taxon>Bacillota</taxon>
        <taxon>Clostridia</taxon>
        <taxon>Eubacteriales</taxon>
        <taxon>Heliobacteriaceae</taxon>
        <taxon>Heliophilum</taxon>
    </lineage>
</organism>
<evidence type="ECO:0000313" key="1">
    <source>
        <dbReference type="EMBL" id="TCP61732.1"/>
    </source>
</evidence>
<protein>
    <submittedName>
        <fullName evidence="1">CRISPR-associated Csd2 family protein</fullName>
    </submittedName>
</protein>
<dbReference type="InterPro" id="IPR013418">
    <property type="entry name" value="CRISPR-assoc_prot_Cas7/Csd2"/>
</dbReference>
<dbReference type="Proteomes" id="UP000294813">
    <property type="component" value="Unassembled WGS sequence"/>
</dbReference>
<keyword evidence="2" id="KW-1185">Reference proteome</keyword>
<reference evidence="1 2" key="1">
    <citation type="submission" date="2019-03" db="EMBL/GenBank/DDBJ databases">
        <title>Genomic Encyclopedia of Type Strains, Phase IV (KMG-IV): sequencing the most valuable type-strain genomes for metagenomic binning, comparative biology and taxonomic classification.</title>
        <authorList>
            <person name="Goeker M."/>
        </authorList>
    </citation>
    <scope>NUCLEOTIDE SEQUENCE [LARGE SCALE GENOMIC DNA]</scope>
    <source>
        <strain evidence="1 2">DSM 11170</strain>
    </source>
</reference>
<dbReference type="GO" id="GO:0043571">
    <property type="term" value="P:maintenance of CRISPR repeat elements"/>
    <property type="evidence" value="ECO:0007669"/>
    <property type="project" value="InterPro"/>
</dbReference>
<gene>
    <name evidence="1" type="ORF">EDD73_1263</name>
</gene>
<name>A0A4R2RE22_9FIRM</name>
<comment type="caution">
    <text evidence="1">The sequence shown here is derived from an EMBL/GenBank/DDBJ whole genome shotgun (WGS) entry which is preliminary data.</text>
</comment>
<dbReference type="RefSeq" id="WP_165876492.1">
    <property type="nucleotide sequence ID" value="NZ_JAOQNU010000027.1"/>
</dbReference>
<evidence type="ECO:0000313" key="2">
    <source>
        <dbReference type="Proteomes" id="UP000294813"/>
    </source>
</evidence>
<accession>A0A4R2RE22</accession>
<sequence length="307" mass="34948">MTTIPAYLNPEKRHDFVLLFDVKDGNPNGDPDAGNLPRIDPETMQGLVSDVCMKRKVRNWVDVVYGTDRSNMKIYVQNKEALNSIHARAYEAINKKSTGSKQNAGDVEEARKWICNNFYDVRTFGAVMTTGVNCGQVRGPVQLTFARSIDRIIPQDVSITRMAVTRPEDMVNFEVDDDDNDNNKKKTNEMGRKSFVPYGLYQGFGFFNPTLAEQTGFSQEDLRIFWEAMMNMWEIDRSASRGMIACRGLYIFTHDKKFGCAPAHQLFERISVNLLDDVEAPRDFQQYEVTVNEDNLPEGITLTRLVG</sequence>
<dbReference type="NCBIfam" id="TIGR02589">
    <property type="entry name" value="cas_Csd2"/>
    <property type="match status" value="1"/>
</dbReference>
<proteinExistence type="predicted"/>
<dbReference type="Pfam" id="PF05107">
    <property type="entry name" value="Cas_Cas7"/>
    <property type="match status" value="1"/>
</dbReference>
<dbReference type="InterPro" id="IPR006482">
    <property type="entry name" value="Cas7_Csh2/Csh2"/>
</dbReference>
<dbReference type="NCBIfam" id="TIGR01595">
    <property type="entry name" value="cas_CT1132"/>
    <property type="match status" value="1"/>
</dbReference>
<dbReference type="EMBL" id="SLXT01000026">
    <property type="protein sequence ID" value="TCP61732.1"/>
    <property type="molecule type" value="Genomic_DNA"/>
</dbReference>